<keyword evidence="2" id="KW-0547">Nucleotide-binding</keyword>
<dbReference type="PANTHER" id="PTHR10465:SF0">
    <property type="entry name" value="SARCALUMENIN"/>
    <property type="match status" value="1"/>
</dbReference>
<dbReference type="EMBL" id="JACHZG010000001">
    <property type="protein sequence ID" value="MBB3327030.1"/>
    <property type="molecule type" value="Genomic_DNA"/>
</dbReference>
<sequence>MTGLDEAVARLAALAPPSRAAAAAALQRRVAVPRLRVLVAGEAKRGKSTLVNRLIGMDLLPTGAVPVTAVATTVVPDDRSAAGFLDVELVDGRRERRPVSDLAGLVTEGRNPGNVLGVREVRVVVASTGLPGLVELVDTPGTGSVWQHNTLAARAAYATLDAVVVVLTADPPASAADRELLETLGSVSVRTFVVVNKLDQVRPEDQAEIEAFTRRVCTAAGVGLEQVWFGSAREQDAGFRSFRETFVRYVTERARADAEQALVSHARQLQRALADDARLERGVLDAALSDGVGRVQELATRVDAVAADATRLDAECEVTERGLRHDLDQAATSLTGSLVAELTAAVASLGSAEEGRRLVEARTTPAVQAWQRVQHASIENRLTVLRRTVAERVAAQVGQMSSDALELLGVRLDAVPPSFALAPAPEARFDYEPGARWEGPAASLVREHAPGAAGRAHRRLLAELPGLVDRQVGRTRGDLQRALCDAVRQLRRQLATDHRERLDELTAVLVRARDTEVGRDESGAPRRSQLAVRLAALSEVGGRLTEIAQGLTGDGSSAAPGPGEPPAGPPAGPRAESSGQGPIRA</sequence>
<dbReference type="PANTHER" id="PTHR10465">
    <property type="entry name" value="TRANSMEMBRANE GTPASE FZO1"/>
    <property type="match status" value="1"/>
</dbReference>
<dbReference type="InterPro" id="IPR045063">
    <property type="entry name" value="Dynamin_N"/>
</dbReference>
<accession>A0A7W5JVC6</accession>
<feature type="domain" description="Dynamin N-terminal" evidence="7">
    <location>
        <begin position="37"/>
        <end position="197"/>
    </location>
</feature>
<dbReference type="GO" id="GO:0016020">
    <property type="term" value="C:membrane"/>
    <property type="evidence" value="ECO:0007669"/>
    <property type="project" value="UniProtKB-SubCell"/>
</dbReference>
<feature type="compositionally biased region" description="Pro residues" evidence="6">
    <location>
        <begin position="562"/>
        <end position="572"/>
    </location>
</feature>
<evidence type="ECO:0000256" key="1">
    <source>
        <dbReference type="ARBA" id="ARBA00004370"/>
    </source>
</evidence>
<dbReference type="GO" id="GO:0051301">
    <property type="term" value="P:cell division"/>
    <property type="evidence" value="ECO:0007669"/>
    <property type="project" value="UniProtKB-KW"/>
</dbReference>
<dbReference type="RefSeq" id="WP_183337971.1">
    <property type="nucleotide sequence ID" value="NZ_JACHZG010000001.1"/>
</dbReference>
<proteinExistence type="predicted"/>
<protein>
    <submittedName>
        <fullName evidence="8">GTP-binding protein EngB required for normal cell division</fullName>
    </submittedName>
</protein>
<dbReference type="Gene3D" id="3.40.50.300">
    <property type="entry name" value="P-loop containing nucleotide triphosphate hydrolases"/>
    <property type="match status" value="1"/>
</dbReference>
<organism evidence="8 9">
    <name type="scientific">Microlunatus antarcticus</name>
    <dbReference type="NCBI Taxonomy" id="53388"/>
    <lineage>
        <taxon>Bacteria</taxon>
        <taxon>Bacillati</taxon>
        <taxon>Actinomycetota</taxon>
        <taxon>Actinomycetes</taxon>
        <taxon>Propionibacteriales</taxon>
        <taxon>Propionibacteriaceae</taxon>
        <taxon>Microlunatus</taxon>
    </lineage>
</organism>
<comment type="caution">
    <text evidence="8">The sequence shown here is derived from an EMBL/GenBank/DDBJ whole genome shotgun (WGS) entry which is preliminary data.</text>
</comment>
<name>A0A7W5JVC6_9ACTN</name>
<evidence type="ECO:0000259" key="7">
    <source>
        <dbReference type="Pfam" id="PF00350"/>
    </source>
</evidence>
<dbReference type="SUPFAM" id="SSF52540">
    <property type="entry name" value="P-loop containing nucleoside triphosphate hydrolases"/>
    <property type="match status" value="1"/>
</dbReference>
<keyword evidence="5" id="KW-0472">Membrane</keyword>
<feature type="region of interest" description="Disordered" evidence="6">
    <location>
        <begin position="548"/>
        <end position="585"/>
    </location>
</feature>
<keyword evidence="3" id="KW-0378">Hydrolase</keyword>
<evidence type="ECO:0000256" key="4">
    <source>
        <dbReference type="ARBA" id="ARBA00023134"/>
    </source>
</evidence>
<keyword evidence="9" id="KW-1185">Reference proteome</keyword>
<dbReference type="GO" id="GO:0003924">
    <property type="term" value="F:GTPase activity"/>
    <property type="evidence" value="ECO:0007669"/>
    <property type="project" value="InterPro"/>
</dbReference>
<dbReference type="Pfam" id="PF00350">
    <property type="entry name" value="Dynamin_N"/>
    <property type="match status" value="1"/>
</dbReference>
<evidence type="ECO:0000313" key="9">
    <source>
        <dbReference type="Proteomes" id="UP000565572"/>
    </source>
</evidence>
<dbReference type="AlphaFoldDB" id="A0A7W5JVC6"/>
<dbReference type="GO" id="GO:0008053">
    <property type="term" value="P:mitochondrial fusion"/>
    <property type="evidence" value="ECO:0007669"/>
    <property type="project" value="TreeGrafter"/>
</dbReference>
<dbReference type="GO" id="GO:0005525">
    <property type="term" value="F:GTP binding"/>
    <property type="evidence" value="ECO:0007669"/>
    <property type="project" value="UniProtKB-KW"/>
</dbReference>
<evidence type="ECO:0000256" key="3">
    <source>
        <dbReference type="ARBA" id="ARBA00022801"/>
    </source>
</evidence>
<dbReference type="InterPro" id="IPR027094">
    <property type="entry name" value="Mitofusin_fam"/>
</dbReference>
<dbReference type="Proteomes" id="UP000565572">
    <property type="component" value="Unassembled WGS sequence"/>
</dbReference>
<evidence type="ECO:0000313" key="8">
    <source>
        <dbReference type="EMBL" id="MBB3327030.1"/>
    </source>
</evidence>
<keyword evidence="8" id="KW-0131">Cell cycle</keyword>
<gene>
    <name evidence="8" type="ORF">FHX39_001974</name>
</gene>
<evidence type="ECO:0000256" key="2">
    <source>
        <dbReference type="ARBA" id="ARBA00022741"/>
    </source>
</evidence>
<evidence type="ECO:0000256" key="5">
    <source>
        <dbReference type="ARBA" id="ARBA00023136"/>
    </source>
</evidence>
<reference evidence="8 9" key="1">
    <citation type="submission" date="2020-08" db="EMBL/GenBank/DDBJ databases">
        <title>Sequencing the genomes of 1000 actinobacteria strains.</title>
        <authorList>
            <person name="Klenk H.-P."/>
        </authorList>
    </citation>
    <scope>NUCLEOTIDE SEQUENCE [LARGE SCALE GENOMIC DNA]</scope>
    <source>
        <strain evidence="8 9">DSM 11053</strain>
    </source>
</reference>
<comment type="subcellular location">
    <subcellularLocation>
        <location evidence="1">Membrane</location>
    </subcellularLocation>
</comment>
<keyword evidence="4" id="KW-0342">GTP-binding</keyword>
<dbReference type="InterPro" id="IPR027417">
    <property type="entry name" value="P-loop_NTPase"/>
</dbReference>
<evidence type="ECO:0000256" key="6">
    <source>
        <dbReference type="SAM" id="MobiDB-lite"/>
    </source>
</evidence>
<keyword evidence="8" id="KW-0132">Cell division</keyword>